<sequence>MLDQNRVGENTVYISTMKSFLPCLLVALAAVSLDAAPMSPKNMTYYMENVGTSQGKCDRHWTLPISGKYQYELVSNGRAVAGNCSTTVQVAQSSRCKRKVCVRVDEWTLDAPVMNLTFMAETEKKVMMYGDEKMSQKCFEGISLTIHVQETMEYAKKWAENKIPDNPYSFKLALYPDCPGYPQGLVEASDKDSADFSKAEEYAQGVTMNIVYGVIVAVIICSIFLVVLLMTYCYYKNNPQGRKRRSQQKTSKLEETFNKEKKVVGEQVAKDKRVEGNYKKTDNTELEPLVTAAAPAAAAVVTQDDHGSPTIKISEEPDNNEAQGEE</sequence>
<evidence type="ECO:0000256" key="1">
    <source>
        <dbReference type="SAM" id="MobiDB-lite"/>
    </source>
</evidence>
<keyword evidence="3" id="KW-0732">Signal</keyword>
<feature type="region of interest" description="Disordered" evidence="1">
    <location>
        <begin position="301"/>
        <end position="326"/>
    </location>
</feature>
<protein>
    <submittedName>
        <fullName evidence="5">Uncharacterized protein LOC111107923 isoform X1</fullName>
    </submittedName>
</protein>
<organism evidence="4 5">
    <name type="scientific">Crassostrea virginica</name>
    <name type="common">Eastern oyster</name>
    <dbReference type="NCBI Taxonomy" id="6565"/>
    <lineage>
        <taxon>Eukaryota</taxon>
        <taxon>Metazoa</taxon>
        <taxon>Spiralia</taxon>
        <taxon>Lophotrochozoa</taxon>
        <taxon>Mollusca</taxon>
        <taxon>Bivalvia</taxon>
        <taxon>Autobranchia</taxon>
        <taxon>Pteriomorphia</taxon>
        <taxon>Ostreida</taxon>
        <taxon>Ostreoidea</taxon>
        <taxon>Ostreidae</taxon>
        <taxon>Crassostrea</taxon>
    </lineage>
</organism>
<dbReference type="Proteomes" id="UP000694844">
    <property type="component" value="Chromosome 8"/>
</dbReference>
<reference evidence="5" key="1">
    <citation type="submission" date="2025-08" db="UniProtKB">
        <authorList>
            <consortium name="RefSeq"/>
        </authorList>
    </citation>
    <scope>IDENTIFICATION</scope>
    <source>
        <tissue evidence="5">Whole sample</tissue>
    </source>
</reference>
<feature type="transmembrane region" description="Helical" evidence="2">
    <location>
        <begin position="210"/>
        <end position="235"/>
    </location>
</feature>
<keyword evidence="2" id="KW-1133">Transmembrane helix</keyword>
<dbReference type="KEGG" id="cvn:111107923"/>
<evidence type="ECO:0000256" key="2">
    <source>
        <dbReference type="SAM" id="Phobius"/>
    </source>
</evidence>
<dbReference type="AlphaFoldDB" id="A0A8B8B6M5"/>
<keyword evidence="4" id="KW-1185">Reference proteome</keyword>
<dbReference type="OrthoDB" id="6151653at2759"/>
<feature type="compositionally biased region" description="Acidic residues" evidence="1">
    <location>
        <begin position="316"/>
        <end position="326"/>
    </location>
</feature>
<evidence type="ECO:0000256" key="3">
    <source>
        <dbReference type="SAM" id="SignalP"/>
    </source>
</evidence>
<dbReference type="GeneID" id="111107923"/>
<name>A0A8B8B6M5_CRAVI</name>
<evidence type="ECO:0000313" key="5">
    <source>
        <dbReference type="RefSeq" id="XP_022299060.1"/>
    </source>
</evidence>
<accession>A0A8B8B6M5</accession>
<gene>
    <name evidence="5" type="primary">LOC111107923</name>
</gene>
<evidence type="ECO:0000313" key="4">
    <source>
        <dbReference type="Proteomes" id="UP000694844"/>
    </source>
</evidence>
<feature type="signal peptide" evidence="3">
    <location>
        <begin position="1"/>
        <end position="35"/>
    </location>
</feature>
<dbReference type="RefSeq" id="XP_022299060.1">
    <property type="nucleotide sequence ID" value="XM_022443352.1"/>
</dbReference>
<keyword evidence="2" id="KW-0472">Membrane</keyword>
<feature type="chain" id="PRO_5034820625" evidence="3">
    <location>
        <begin position="36"/>
        <end position="326"/>
    </location>
</feature>
<proteinExistence type="predicted"/>
<keyword evidence="2" id="KW-0812">Transmembrane</keyword>